<organism evidence="2 3">
    <name type="scientific">Pseudodesulfovibrio karagichevae</name>
    <dbReference type="NCBI Taxonomy" id="3239305"/>
    <lineage>
        <taxon>Bacteria</taxon>
        <taxon>Pseudomonadati</taxon>
        <taxon>Thermodesulfobacteriota</taxon>
        <taxon>Desulfovibrionia</taxon>
        <taxon>Desulfovibrionales</taxon>
        <taxon>Desulfovibrionaceae</taxon>
    </lineage>
</organism>
<dbReference type="PANTHER" id="PTHR42966:SF1">
    <property type="entry name" value="SIALIC ACID SYNTHASE"/>
    <property type="match status" value="1"/>
</dbReference>
<dbReference type="RefSeq" id="WP_371387634.1">
    <property type="nucleotide sequence ID" value="NZ_JBGLYH010000054.1"/>
</dbReference>
<dbReference type="PROSITE" id="PS50844">
    <property type="entry name" value="AFP_LIKE"/>
    <property type="match status" value="1"/>
</dbReference>
<dbReference type="Proteomes" id="UP001568698">
    <property type="component" value="Unassembled WGS sequence"/>
</dbReference>
<dbReference type="Gene3D" id="3.20.20.70">
    <property type="entry name" value="Aldolase class I"/>
    <property type="match status" value="1"/>
</dbReference>
<protein>
    <submittedName>
        <fullName evidence="2">N-acetylneuraminate synthase family protein</fullName>
    </submittedName>
</protein>
<name>A0ABV4K571_9BACT</name>
<comment type="caution">
    <text evidence="2">The sequence shown here is derived from an EMBL/GenBank/DDBJ whole genome shotgun (WGS) entry which is preliminary data.</text>
</comment>
<dbReference type="CDD" id="cd11615">
    <property type="entry name" value="SAF_NeuB_like"/>
    <property type="match status" value="1"/>
</dbReference>
<dbReference type="InterPro" id="IPR057736">
    <property type="entry name" value="SAF_PseI/NeuA/NeuB"/>
</dbReference>
<evidence type="ECO:0000259" key="1">
    <source>
        <dbReference type="PROSITE" id="PS50844"/>
    </source>
</evidence>
<dbReference type="SUPFAM" id="SSF51569">
    <property type="entry name" value="Aldolase"/>
    <property type="match status" value="1"/>
</dbReference>
<dbReference type="InterPro" id="IPR051690">
    <property type="entry name" value="PseI-like"/>
</dbReference>
<dbReference type="InterPro" id="IPR006190">
    <property type="entry name" value="SAF_AFP_Neu5Ac"/>
</dbReference>
<dbReference type="InterPro" id="IPR013132">
    <property type="entry name" value="PseI/NeuA/B-like_N"/>
</dbReference>
<dbReference type="SUPFAM" id="SSF51269">
    <property type="entry name" value="AFP III-like domain"/>
    <property type="match status" value="1"/>
</dbReference>
<dbReference type="Pfam" id="PF08666">
    <property type="entry name" value="SAF"/>
    <property type="match status" value="1"/>
</dbReference>
<dbReference type="Gene3D" id="3.90.1210.10">
    <property type="entry name" value="Antifreeze-like/N-acetylneuraminic acid synthase C-terminal domain"/>
    <property type="match status" value="1"/>
</dbReference>
<feature type="domain" description="AFP-like" evidence="1">
    <location>
        <begin position="284"/>
        <end position="340"/>
    </location>
</feature>
<keyword evidence="3" id="KW-1185">Reference proteome</keyword>
<evidence type="ECO:0000313" key="2">
    <source>
        <dbReference type="EMBL" id="MEZ7198136.1"/>
    </source>
</evidence>
<proteinExistence type="predicted"/>
<accession>A0ABV4K571</accession>
<dbReference type="InterPro" id="IPR013974">
    <property type="entry name" value="SAF"/>
</dbReference>
<evidence type="ECO:0000313" key="3">
    <source>
        <dbReference type="Proteomes" id="UP001568698"/>
    </source>
</evidence>
<dbReference type="SMART" id="SM00858">
    <property type="entry name" value="SAF"/>
    <property type="match status" value="1"/>
</dbReference>
<sequence length="340" mass="37108">MRWSSSFHVGRRAVGRGEPVYVIAEAGVAHFGDPDKAMRLVDLAADAGADAVKFQMFSTKAMICSASAEWRERMAPKELPPEVFADIRAYCAERGIVFLCTAHDEPSLEALAVLDPPAYKIGSGELRNWKFIEAVAALGKPVFWSTGMYNAEEVAKGLECFAKAGNPDVAVLHCVTSYPTPPEQVNLRAVPWLAREFGVVAGYSDHTVGEHFPLAAAALGAKVLEKHISLDFNVPNAQDWKVSLDGQGLKGMIERLREIESGLGIGDKRPARSEEASVDWARKSLVTRVAVPAGTTLRREHLVCKRPGYGIPPDQEDLVVGRVASRDIPEDTLIRLEMFS</sequence>
<dbReference type="InterPro" id="IPR013785">
    <property type="entry name" value="Aldolase_TIM"/>
</dbReference>
<gene>
    <name evidence="2" type="ORF">AB6M95_15380</name>
</gene>
<reference evidence="2 3" key="1">
    <citation type="submission" date="2024-08" db="EMBL/GenBank/DDBJ databases">
        <title>Sulfate-reducing bacteria isolated from formation water of the oil field in Kazakhstan and description of Pseudodesulfovibrio sp.</title>
        <authorList>
            <person name="Bidzhieva S.K."/>
            <person name="Tourova T.P."/>
            <person name="Grouzdev D.S."/>
            <person name="Beletsky A.V."/>
            <person name="Sokolova D.S."/>
            <person name="Samigullina S.R."/>
            <person name="Poltaraus A.B."/>
            <person name="Avtukh A.N."/>
            <person name="Tereshina V.M."/>
            <person name="Zhaparov N.S."/>
            <person name="Mardanov A.V."/>
            <person name="Nazina T.N."/>
        </authorList>
    </citation>
    <scope>NUCLEOTIDE SEQUENCE [LARGE SCALE GENOMIC DNA]</scope>
    <source>
        <strain evidence="2 3">9FUS</strain>
    </source>
</reference>
<dbReference type="Pfam" id="PF03102">
    <property type="entry name" value="NeuB"/>
    <property type="match status" value="1"/>
</dbReference>
<dbReference type="EMBL" id="JBGLYH010000054">
    <property type="protein sequence ID" value="MEZ7198136.1"/>
    <property type="molecule type" value="Genomic_DNA"/>
</dbReference>
<dbReference type="PANTHER" id="PTHR42966">
    <property type="entry name" value="N-ACETYLNEURAMINATE SYNTHASE"/>
    <property type="match status" value="1"/>
</dbReference>
<dbReference type="InterPro" id="IPR036732">
    <property type="entry name" value="AFP_Neu5c_C_sf"/>
</dbReference>